<comment type="caution">
    <text evidence="2">The sequence shown here is derived from an EMBL/GenBank/DDBJ whole genome shotgun (WGS) entry which is preliminary data.</text>
</comment>
<evidence type="ECO:0000256" key="1">
    <source>
        <dbReference type="SAM" id="SignalP"/>
    </source>
</evidence>
<accession>A0A9W6ESH1</accession>
<dbReference type="EMBL" id="BRPL01000002">
    <property type="protein sequence ID" value="GLB46328.1"/>
    <property type="molecule type" value="Genomic_DNA"/>
</dbReference>
<dbReference type="RefSeq" id="WP_286135789.1">
    <property type="nucleotide sequence ID" value="NZ_BRPL01000002.1"/>
</dbReference>
<organism evidence="2 3">
    <name type="scientific">Philodulcilactobacillus myokoensis</name>
    <dbReference type="NCBI Taxonomy" id="2929573"/>
    <lineage>
        <taxon>Bacteria</taxon>
        <taxon>Bacillati</taxon>
        <taxon>Bacillota</taxon>
        <taxon>Bacilli</taxon>
        <taxon>Lactobacillales</taxon>
        <taxon>Lactobacillaceae</taxon>
        <taxon>Philodulcilactobacillus</taxon>
    </lineage>
</organism>
<proteinExistence type="predicted"/>
<name>A0A9W6ESH1_9LACO</name>
<feature type="chain" id="PRO_5040901922" evidence="1">
    <location>
        <begin position="30"/>
        <end position="195"/>
    </location>
</feature>
<evidence type="ECO:0000313" key="2">
    <source>
        <dbReference type="EMBL" id="GLB46328.1"/>
    </source>
</evidence>
<reference evidence="2" key="1">
    <citation type="submission" date="2022-07" db="EMBL/GenBank/DDBJ databases">
        <authorList>
            <person name="Kouya T."/>
            <person name="Ishiyama Y."/>
        </authorList>
    </citation>
    <scope>NUCLEOTIDE SEQUENCE</scope>
    <source>
        <strain evidence="2">WR16-4</strain>
    </source>
</reference>
<keyword evidence="1" id="KW-0732">Signal</keyword>
<evidence type="ECO:0000313" key="3">
    <source>
        <dbReference type="Proteomes" id="UP001144204"/>
    </source>
</evidence>
<keyword evidence="3" id="KW-1185">Reference proteome</keyword>
<reference evidence="2" key="2">
    <citation type="journal article" date="2023" name="PLoS ONE">
        <title>Philodulcilactobacillus myokoensis gen. nov., sp. nov., a fructophilic, acidophilic, and agar-phobic lactic acid bacterium isolated from fermented vegetable extracts.</title>
        <authorList>
            <person name="Kouya T."/>
            <person name="Ishiyama Y."/>
            <person name="Ohashi S."/>
            <person name="Kumakubo R."/>
            <person name="Yamazaki T."/>
            <person name="Otaki T."/>
        </authorList>
    </citation>
    <scope>NUCLEOTIDE SEQUENCE</scope>
    <source>
        <strain evidence="2">WR16-4</strain>
    </source>
</reference>
<dbReference type="Proteomes" id="UP001144204">
    <property type="component" value="Unassembled WGS sequence"/>
</dbReference>
<sequence length="195" mass="22664">MKINQIVRRIMVGVAALSVGGLMTSNVSAHSHYHHKRTHRSYKKIRHHKRRYARKKKSAVKHHQARLVVNKWYAGVPHDTLGTWYHNDNDLSNCAYITYQAKQTSGNYVVDDNGKSQLNAGSGILNPKYRYLGGHTYQIRGVEYQRDAANPQILSEHMYYSYKVDVYKNRLHFHLGHGIRDYVKNPNSTIKNFEK</sequence>
<protein>
    <submittedName>
        <fullName evidence="2">Uncharacterized protein</fullName>
    </submittedName>
</protein>
<dbReference type="AlphaFoldDB" id="A0A9W6ESH1"/>
<feature type="signal peptide" evidence="1">
    <location>
        <begin position="1"/>
        <end position="29"/>
    </location>
</feature>
<gene>
    <name evidence="2" type="ORF">WR164_03070</name>
</gene>